<dbReference type="SUPFAM" id="SSF57667">
    <property type="entry name" value="beta-beta-alpha zinc fingers"/>
    <property type="match status" value="1"/>
</dbReference>
<name>A0A7I4EPC6_PHYPA</name>
<dbReference type="InterPro" id="IPR036236">
    <property type="entry name" value="Znf_C2H2_sf"/>
</dbReference>
<dbReference type="InterPro" id="IPR013087">
    <property type="entry name" value="Znf_C2H2_type"/>
</dbReference>
<dbReference type="Gramene" id="Pp3c17_17640V3.3">
    <property type="protein sequence ID" value="PAC:32905889.CDS.1"/>
    <property type="gene ID" value="Pp3c17_17640"/>
</dbReference>
<dbReference type="Pfam" id="PF13912">
    <property type="entry name" value="zf-C2H2_6"/>
    <property type="match status" value="1"/>
</dbReference>
<dbReference type="EnsemblPlants" id="Pp3c17_17640V3.3">
    <property type="protein sequence ID" value="PAC:32905889.CDS.1"/>
    <property type="gene ID" value="Pp3c17_17640"/>
</dbReference>
<accession>A0A7I4EPC6</accession>
<feature type="compositionally biased region" description="Polar residues" evidence="2">
    <location>
        <begin position="194"/>
        <end position="209"/>
    </location>
</feature>
<proteinExistence type="predicted"/>
<feature type="region of interest" description="Disordered" evidence="2">
    <location>
        <begin position="1"/>
        <end position="34"/>
    </location>
</feature>
<dbReference type="Proteomes" id="UP000006727">
    <property type="component" value="Chromosome 17"/>
</dbReference>
<dbReference type="PROSITE" id="PS50157">
    <property type="entry name" value="ZINC_FINGER_C2H2_2"/>
    <property type="match status" value="1"/>
</dbReference>
<keyword evidence="5" id="KW-1185">Reference proteome</keyword>
<reference evidence="4 5" key="2">
    <citation type="journal article" date="2018" name="Plant J.">
        <title>The Physcomitrella patens chromosome-scale assembly reveals moss genome structure and evolution.</title>
        <authorList>
            <person name="Lang D."/>
            <person name="Ullrich K.K."/>
            <person name="Murat F."/>
            <person name="Fuchs J."/>
            <person name="Jenkins J."/>
            <person name="Haas F.B."/>
            <person name="Piednoel M."/>
            <person name="Gundlach H."/>
            <person name="Van Bel M."/>
            <person name="Meyberg R."/>
            <person name="Vives C."/>
            <person name="Morata J."/>
            <person name="Symeonidi A."/>
            <person name="Hiss M."/>
            <person name="Muchero W."/>
            <person name="Kamisugi Y."/>
            <person name="Saleh O."/>
            <person name="Blanc G."/>
            <person name="Decker E.L."/>
            <person name="van Gessel N."/>
            <person name="Grimwood J."/>
            <person name="Hayes R.D."/>
            <person name="Graham S.W."/>
            <person name="Gunter L.E."/>
            <person name="McDaniel S.F."/>
            <person name="Hoernstein S.N.W."/>
            <person name="Larsson A."/>
            <person name="Li F.W."/>
            <person name="Perroud P.F."/>
            <person name="Phillips J."/>
            <person name="Ranjan P."/>
            <person name="Rokshar D.S."/>
            <person name="Rothfels C.J."/>
            <person name="Schneider L."/>
            <person name="Shu S."/>
            <person name="Stevenson D.W."/>
            <person name="Thummler F."/>
            <person name="Tillich M."/>
            <person name="Villarreal Aguilar J.C."/>
            <person name="Widiez T."/>
            <person name="Wong G.K."/>
            <person name="Wymore A."/>
            <person name="Zhang Y."/>
            <person name="Zimmer A.D."/>
            <person name="Quatrano R.S."/>
            <person name="Mayer K.F.X."/>
            <person name="Goodstein D."/>
            <person name="Casacuberta J.M."/>
            <person name="Vandepoele K."/>
            <person name="Reski R."/>
            <person name="Cuming A.C."/>
            <person name="Tuskan G.A."/>
            <person name="Maumus F."/>
            <person name="Salse J."/>
            <person name="Schmutz J."/>
            <person name="Rensing S.A."/>
        </authorList>
    </citation>
    <scope>NUCLEOTIDE SEQUENCE [LARGE SCALE GENOMIC DNA]</scope>
    <source>
        <strain evidence="4 5">cv. Gransden 2004</strain>
    </source>
</reference>
<dbReference type="PROSITE" id="PS00028">
    <property type="entry name" value="ZINC_FINGER_C2H2_1"/>
    <property type="match status" value="1"/>
</dbReference>
<feature type="domain" description="C2H2-type" evidence="3">
    <location>
        <begin position="218"/>
        <end position="245"/>
    </location>
</feature>
<feature type="region of interest" description="Disordered" evidence="2">
    <location>
        <begin position="231"/>
        <end position="250"/>
    </location>
</feature>
<dbReference type="EMBL" id="ABEU02000017">
    <property type="status" value="NOT_ANNOTATED_CDS"/>
    <property type="molecule type" value="Genomic_DNA"/>
</dbReference>
<evidence type="ECO:0000313" key="4">
    <source>
        <dbReference type="EnsemblPlants" id="PAC:32905889.CDS.1"/>
    </source>
</evidence>
<keyword evidence="1" id="KW-0479">Metal-binding</keyword>
<sequence length="481" mass="50808">MMNDTNRSRSLASPYRHSMSNGSRNGGPELDAQSLDITLAGLSAQSGSATSDRRCSHLPSQTCGGHASVDTQFDVGPGNSAACVGMSQDGPSLRLLNGAANRDSAGKAVKLFGFDIKHPSPAEMNGGESSLSAAQNTVENPSLRDQVPCEGDESQSPASGSVACDTDAAPDSVANDAAQEQCDDNAGECGGGSSTHVSTEQTNDCSDSTAPLWENRKYECQFCGREFASSQALGGHQNAHKRERQEAKRAQFHANRIAAANSDRSSGWGGRGGYGIRQSHTGQQFVTPHVSRLVAPHSSQLPRSHGSPGPQLMPLHVAAASMSSYEDMTPMAHGMSLMNVGVPNGTFPHPMTHGMQCPPSPYVFYYGPLAMNFPGSRPTFPSMYGDYMRYTEYPNMFAVPSQGMHLPQPWSHSQSQPGSLPSARFPLKGSDGVRTENVIRPRPLAHAPGTLQTQQQRPLSGGGASNNVLDLQLGLGNSPAG</sequence>
<dbReference type="GO" id="GO:0010090">
    <property type="term" value="P:trichome morphogenesis"/>
    <property type="evidence" value="ECO:0007669"/>
    <property type="project" value="InterPro"/>
</dbReference>
<dbReference type="Gene3D" id="3.30.160.60">
    <property type="entry name" value="Classic Zinc Finger"/>
    <property type="match status" value="1"/>
</dbReference>
<evidence type="ECO:0000313" key="5">
    <source>
        <dbReference type="Proteomes" id="UP000006727"/>
    </source>
</evidence>
<feature type="compositionally biased region" description="Polar residues" evidence="2">
    <location>
        <begin position="1"/>
        <end position="11"/>
    </location>
</feature>
<evidence type="ECO:0000259" key="3">
    <source>
        <dbReference type="PROSITE" id="PS50157"/>
    </source>
</evidence>
<feature type="compositionally biased region" description="Polar residues" evidence="2">
    <location>
        <begin position="410"/>
        <end position="419"/>
    </location>
</feature>
<evidence type="ECO:0000256" key="1">
    <source>
        <dbReference type="PROSITE-ProRule" id="PRU00042"/>
    </source>
</evidence>
<dbReference type="AlphaFoldDB" id="A0A7I4EPC6"/>
<feature type="region of interest" description="Disordered" evidence="2">
    <location>
        <begin position="257"/>
        <end position="279"/>
    </location>
</feature>
<dbReference type="OrthoDB" id="1939583at2759"/>
<reference evidence="4" key="3">
    <citation type="submission" date="2020-12" db="UniProtKB">
        <authorList>
            <consortium name="EnsemblPlants"/>
        </authorList>
    </citation>
    <scope>IDENTIFICATION</scope>
</reference>
<keyword evidence="1" id="KW-0863">Zinc-finger</keyword>
<evidence type="ECO:0000256" key="2">
    <source>
        <dbReference type="SAM" id="MobiDB-lite"/>
    </source>
</evidence>
<protein>
    <recommendedName>
        <fullName evidence="3">C2H2-type domain-containing protein</fullName>
    </recommendedName>
</protein>
<feature type="region of interest" description="Disordered" evidence="2">
    <location>
        <begin position="142"/>
        <end position="210"/>
    </location>
</feature>
<dbReference type="InterPro" id="IPR044299">
    <property type="entry name" value="GIS3/ZFP5/ZFP6"/>
</dbReference>
<keyword evidence="1" id="KW-0862">Zinc</keyword>
<feature type="region of interest" description="Disordered" evidence="2">
    <location>
        <begin position="407"/>
        <end position="481"/>
    </location>
</feature>
<organism evidence="4 5">
    <name type="scientific">Physcomitrium patens</name>
    <name type="common">Spreading-leaved earth moss</name>
    <name type="synonym">Physcomitrella patens</name>
    <dbReference type="NCBI Taxonomy" id="3218"/>
    <lineage>
        <taxon>Eukaryota</taxon>
        <taxon>Viridiplantae</taxon>
        <taxon>Streptophyta</taxon>
        <taxon>Embryophyta</taxon>
        <taxon>Bryophyta</taxon>
        <taxon>Bryophytina</taxon>
        <taxon>Bryopsida</taxon>
        <taxon>Funariidae</taxon>
        <taxon>Funariales</taxon>
        <taxon>Funariaceae</taxon>
        <taxon>Physcomitrium</taxon>
    </lineage>
</organism>
<gene>
    <name evidence="4" type="primary">LOC112294583</name>
</gene>
<dbReference type="GO" id="GO:0008270">
    <property type="term" value="F:zinc ion binding"/>
    <property type="evidence" value="ECO:0007669"/>
    <property type="project" value="UniProtKB-KW"/>
</dbReference>
<dbReference type="PANTHER" id="PTHR46353">
    <property type="entry name" value="ZINC FINGER PROTEIN 5"/>
    <property type="match status" value="1"/>
</dbReference>
<dbReference type="PANTHER" id="PTHR46353:SF23">
    <property type="entry name" value="C2H2 ZINC FINGER-CONTAINING PROTEIN-RELATED"/>
    <property type="match status" value="1"/>
</dbReference>
<reference evidence="4 5" key="1">
    <citation type="journal article" date="2008" name="Science">
        <title>The Physcomitrella genome reveals evolutionary insights into the conquest of land by plants.</title>
        <authorList>
            <person name="Rensing S."/>
            <person name="Lang D."/>
            <person name="Zimmer A."/>
            <person name="Terry A."/>
            <person name="Salamov A."/>
            <person name="Shapiro H."/>
            <person name="Nishiyama T."/>
            <person name="Perroud P.-F."/>
            <person name="Lindquist E."/>
            <person name="Kamisugi Y."/>
            <person name="Tanahashi T."/>
            <person name="Sakakibara K."/>
            <person name="Fujita T."/>
            <person name="Oishi K."/>
            <person name="Shin-I T."/>
            <person name="Kuroki Y."/>
            <person name="Toyoda A."/>
            <person name="Suzuki Y."/>
            <person name="Hashimoto A."/>
            <person name="Yamaguchi K."/>
            <person name="Sugano A."/>
            <person name="Kohara Y."/>
            <person name="Fujiyama A."/>
            <person name="Anterola A."/>
            <person name="Aoki S."/>
            <person name="Ashton N."/>
            <person name="Barbazuk W.B."/>
            <person name="Barker E."/>
            <person name="Bennetzen J."/>
            <person name="Bezanilla M."/>
            <person name="Blankenship R."/>
            <person name="Cho S.H."/>
            <person name="Dutcher S."/>
            <person name="Estelle M."/>
            <person name="Fawcett J.A."/>
            <person name="Gundlach H."/>
            <person name="Hanada K."/>
            <person name="Heyl A."/>
            <person name="Hicks K.A."/>
            <person name="Hugh J."/>
            <person name="Lohr M."/>
            <person name="Mayer K."/>
            <person name="Melkozernov A."/>
            <person name="Murata T."/>
            <person name="Nelson D."/>
            <person name="Pils B."/>
            <person name="Prigge M."/>
            <person name="Reiss B."/>
            <person name="Renner T."/>
            <person name="Rombauts S."/>
            <person name="Rushton P."/>
            <person name="Sanderfoot A."/>
            <person name="Schween G."/>
            <person name="Shiu S.-H."/>
            <person name="Stueber K."/>
            <person name="Theodoulou F.L."/>
            <person name="Tu H."/>
            <person name="Van de Peer Y."/>
            <person name="Verrier P.J."/>
            <person name="Waters E."/>
            <person name="Wood A."/>
            <person name="Yang L."/>
            <person name="Cove D."/>
            <person name="Cuming A."/>
            <person name="Hasebe M."/>
            <person name="Lucas S."/>
            <person name="Mishler D.B."/>
            <person name="Reski R."/>
            <person name="Grigoriev I."/>
            <person name="Quatrano R.S."/>
            <person name="Boore J.L."/>
        </authorList>
    </citation>
    <scope>NUCLEOTIDE SEQUENCE [LARGE SCALE GENOMIC DNA]</scope>
    <source>
        <strain evidence="4 5">cv. Gransden 2004</strain>
    </source>
</reference>